<name>A0A3N2BDJ0_9MICO</name>
<dbReference type="PRINTS" id="PR00469">
    <property type="entry name" value="PNDRDTASEII"/>
</dbReference>
<dbReference type="RefSeq" id="WP_245991076.1">
    <property type="nucleotide sequence ID" value="NZ_RKHK01000001.1"/>
</dbReference>
<evidence type="ECO:0000313" key="2">
    <source>
        <dbReference type="Proteomes" id="UP000280668"/>
    </source>
</evidence>
<protein>
    <submittedName>
        <fullName evidence="1">Uncharacterized protein</fullName>
    </submittedName>
</protein>
<reference evidence="1 2" key="1">
    <citation type="submission" date="2018-11" db="EMBL/GenBank/DDBJ databases">
        <title>Sequencing the genomes of 1000 actinobacteria strains.</title>
        <authorList>
            <person name="Klenk H.-P."/>
        </authorList>
    </citation>
    <scope>NUCLEOTIDE SEQUENCE [LARGE SCALE GENOMIC DNA]</scope>
    <source>
        <strain evidence="1 2">DSM 11294</strain>
    </source>
</reference>
<dbReference type="InterPro" id="IPR036188">
    <property type="entry name" value="FAD/NAD-bd_sf"/>
</dbReference>
<organism evidence="1 2">
    <name type="scientific">Bogoriella caseilytica</name>
    <dbReference type="NCBI Taxonomy" id="56055"/>
    <lineage>
        <taxon>Bacteria</taxon>
        <taxon>Bacillati</taxon>
        <taxon>Actinomycetota</taxon>
        <taxon>Actinomycetes</taxon>
        <taxon>Micrococcales</taxon>
        <taxon>Bogoriellaceae</taxon>
        <taxon>Bogoriella</taxon>
    </lineage>
</organism>
<dbReference type="Proteomes" id="UP000280668">
    <property type="component" value="Unassembled WGS sequence"/>
</dbReference>
<sequence>MHVRSADGEYRMDARAVIDASGTWQSPNSPGAGGLPALGEKQAGDVLSYRIPDFRDRQGFEGQHTVVIGSGHSAVTALLALARMARRDLSTTVTWVPRRVELALPDTGVCGGSVIFDEPEPVAVGRAPESIPGRLR</sequence>
<dbReference type="SUPFAM" id="SSF51905">
    <property type="entry name" value="FAD/NAD(P)-binding domain"/>
    <property type="match status" value="1"/>
</dbReference>
<gene>
    <name evidence="1" type="ORF">EDD31_1700</name>
</gene>
<dbReference type="EMBL" id="RKHK01000001">
    <property type="protein sequence ID" value="ROR73323.1"/>
    <property type="molecule type" value="Genomic_DNA"/>
</dbReference>
<proteinExistence type="predicted"/>
<dbReference type="Gene3D" id="3.50.50.60">
    <property type="entry name" value="FAD/NAD(P)-binding domain"/>
    <property type="match status" value="1"/>
</dbReference>
<keyword evidence="2" id="KW-1185">Reference proteome</keyword>
<accession>A0A3N2BDJ0</accession>
<comment type="caution">
    <text evidence="1">The sequence shown here is derived from an EMBL/GenBank/DDBJ whole genome shotgun (WGS) entry which is preliminary data.</text>
</comment>
<dbReference type="AlphaFoldDB" id="A0A3N2BDJ0"/>
<evidence type="ECO:0000313" key="1">
    <source>
        <dbReference type="EMBL" id="ROR73323.1"/>
    </source>
</evidence>